<sequence length="620" mass="69400">MTDTCIVCLGDLRVATPDGVVKVEERSPSLTHDDEVAAAAAAPEYNNNDETTINSTNHSNNRHHNNHHQNHHNHIQAANQSKQAEDDEIIAHLLPCGHNLHDSCLRPWVERANSCPICRAQFNVVELRKALDTPSFSSYAVQDKQQQAELDPTLVVDEDLFEVDEPCIVCGSVSSQYEVMYCDGCDRTVHVFCAGFNESPEVWYCEACVKDMDSATNPTRRNITRRATGHVASSSRRGRGRRHRVSEWDRVWQQVWARLDLDLDFPFDEEAPQPRRTLAERLELEAWQERLRVANRQGGTNRFRDTASTLLHRHQQQPPPPESQEEIRAWNAFDKVMHMANDERSPSGRKRKSATTSPASPRDSDAVPERKLKRPRTRRNVIVGPEPGPSTSRPSHQPAVEQPSFLTSLLQEVEKLPAPSDNESPAADQSDEEQQHSPYVLSPGSSPLQSGQVSPRANSVTPPPQDRPRPASPTPLTSIVRPRPSNISPPFSPYSPAASSPADRAKSRVRSPTRPSSPATVTSPSSPSRMSYSTKTEIQRMVKATLGPRYRQQQITKDQYTDINRDVSRLMYEKVGDAEALADQDGRDKWQRFANEEVDKAIEAIRADEQHGQGVPVVTA</sequence>
<feature type="compositionally biased region" description="Basic residues" evidence="5">
    <location>
        <begin position="60"/>
        <end position="74"/>
    </location>
</feature>
<evidence type="ECO:0000256" key="4">
    <source>
        <dbReference type="PROSITE-ProRule" id="PRU00175"/>
    </source>
</evidence>
<reference evidence="8 9" key="1">
    <citation type="submission" date="2024-07" db="EMBL/GenBank/DDBJ databases">
        <title>Draft sequence of the Neodothiora populina.</title>
        <authorList>
            <person name="Drown D.D."/>
            <person name="Schuette U.S."/>
            <person name="Buechlein A.B."/>
            <person name="Rusch D.R."/>
            <person name="Winton L.W."/>
            <person name="Adams G.A."/>
        </authorList>
    </citation>
    <scope>NUCLEOTIDE SEQUENCE [LARGE SCALE GENOMIC DNA]</scope>
    <source>
        <strain evidence="8 9">CPC 39397</strain>
    </source>
</reference>
<dbReference type="Pfam" id="PF13639">
    <property type="entry name" value="zf-RING_2"/>
    <property type="match status" value="1"/>
</dbReference>
<feature type="region of interest" description="Disordered" evidence="5">
    <location>
        <begin position="341"/>
        <end position="536"/>
    </location>
</feature>
<dbReference type="Gene3D" id="3.30.40.10">
    <property type="entry name" value="Zinc/RING finger domain, C3HC4 (zinc finger)"/>
    <property type="match status" value="2"/>
</dbReference>
<dbReference type="InterPro" id="IPR001965">
    <property type="entry name" value="Znf_PHD"/>
</dbReference>
<dbReference type="SUPFAM" id="SSF57850">
    <property type="entry name" value="RING/U-box"/>
    <property type="match status" value="1"/>
</dbReference>
<accession>A0ABR3PI93</accession>
<keyword evidence="3" id="KW-0862">Zinc</keyword>
<dbReference type="InterPro" id="IPR047157">
    <property type="entry name" value="PHRF1/Atg35"/>
</dbReference>
<dbReference type="GeneID" id="95977690"/>
<keyword evidence="1" id="KW-0479">Metal-binding</keyword>
<dbReference type="PROSITE" id="PS50016">
    <property type="entry name" value="ZF_PHD_2"/>
    <property type="match status" value="1"/>
</dbReference>
<protein>
    <recommendedName>
        <fullName evidence="10">RING-type domain-containing protein</fullName>
    </recommendedName>
</protein>
<dbReference type="PANTHER" id="PTHR12618">
    <property type="entry name" value="PHD AND RING FINGER DOMAIN-CONTAINING PROTEIN 1"/>
    <property type="match status" value="1"/>
</dbReference>
<evidence type="ECO:0000256" key="5">
    <source>
        <dbReference type="SAM" id="MobiDB-lite"/>
    </source>
</evidence>
<proteinExistence type="predicted"/>
<dbReference type="Proteomes" id="UP001562354">
    <property type="component" value="Unassembled WGS sequence"/>
</dbReference>
<dbReference type="PROSITE" id="PS01359">
    <property type="entry name" value="ZF_PHD_1"/>
    <property type="match status" value="1"/>
</dbReference>
<feature type="domain" description="RING-type" evidence="7">
    <location>
        <begin position="93"/>
        <end position="119"/>
    </location>
</feature>
<feature type="region of interest" description="Disordered" evidence="5">
    <location>
        <begin position="41"/>
        <end position="84"/>
    </location>
</feature>
<dbReference type="EMBL" id="JBFMKM010000005">
    <property type="protein sequence ID" value="KAL1305829.1"/>
    <property type="molecule type" value="Genomic_DNA"/>
</dbReference>
<keyword evidence="2 4" id="KW-0863">Zinc-finger</keyword>
<comment type="caution">
    <text evidence="8">The sequence shown here is derived from an EMBL/GenBank/DDBJ whole genome shotgun (WGS) entry which is preliminary data.</text>
</comment>
<dbReference type="SMART" id="SM00249">
    <property type="entry name" value="PHD"/>
    <property type="match status" value="1"/>
</dbReference>
<dbReference type="InterPro" id="IPR001841">
    <property type="entry name" value="Znf_RING"/>
</dbReference>
<feature type="compositionally biased region" description="Low complexity" evidence="5">
    <location>
        <begin position="510"/>
        <end position="536"/>
    </location>
</feature>
<dbReference type="InterPro" id="IPR019786">
    <property type="entry name" value="Zinc_finger_PHD-type_CS"/>
</dbReference>
<keyword evidence="9" id="KW-1185">Reference proteome</keyword>
<organism evidence="8 9">
    <name type="scientific">Neodothiora populina</name>
    <dbReference type="NCBI Taxonomy" id="2781224"/>
    <lineage>
        <taxon>Eukaryota</taxon>
        <taxon>Fungi</taxon>
        <taxon>Dikarya</taxon>
        <taxon>Ascomycota</taxon>
        <taxon>Pezizomycotina</taxon>
        <taxon>Dothideomycetes</taxon>
        <taxon>Dothideomycetidae</taxon>
        <taxon>Dothideales</taxon>
        <taxon>Dothioraceae</taxon>
        <taxon>Neodothiora</taxon>
    </lineage>
</organism>
<feature type="compositionally biased region" description="Pro residues" evidence="5">
    <location>
        <begin position="461"/>
        <end position="473"/>
    </location>
</feature>
<name>A0ABR3PI93_9PEZI</name>
<gene>
    <name evidence="8" type="ORF">AAFC00_003990</name>
</gene>
<evidence type="ECO:0000313" key="9">
    <source>
        <dbReference type="Proteomes" id="UP001562354"/>
    </source>
</evidence>
<evidence type="ECO:0000256" key="3">
    <source>
        <dbReference type="ARBA" id="ARBA00022833"/>
    </source>
</evidence>
<feature type="compositionally biased region" description="Polar residues" evidence="5">
    <location>
        <begin position="443"/>
        <end position="460"/>
    </location>
</feature>
<dbReference type="SMART" id="SM00184">
    <property type="entry name" value="RING"/>
    <property type="match status" value="2"/>
</dbReference>
<dbReference type="RefSeq" id="XP_069202102.1">
    <property type="nucleotide sequence ID" value="XM_069343549.1"/>
</dbReference>
<dbReference type="PANTHER" id="PTHR12618:SF20">
    <property type="entry name" value="PHD AND RING FINGER DOMAIN-CONTAINING PROTEIN 1"/>
    <property type="match status" value="1"/>
</dbReference>
<dbReference type="PROSITE" id="PS50089">
    <property type="entry name" value="ZF_RING_2"/>
    <property type="match status" value="1"/>
</dbReference>
<dbReference type="InterPro" id="IPR011011">
    <property type="entry name" value="Znf_FYVE_PHD"/>
</dbReference>
<evidence type="ECO:0008006" key="10">
    <source>
        <dbReference type="Google" id="ProtNLM"/>
    </source>
</evidence>
<evidence type="ECO:0000313" key="8">
    <source>
        <dbReference type="EMBL" id="KAL1305829.1"/>
    </source>
</evidence>
<dbReference type="Pfam" id="PF00628">
    <property type="entry name" value="PHD"/>
    <property type="match status" value="1"/>
</dbReference>
<dbReference type="SUPFAM" id="SSF57903">
    <property type="entry name" value="FYVE/PHD zinc finger"/>
    <property type="match status" value="1"/>
</dbReference>
<dbReference type="InterPro" id="IPR019787">
    <property type="entry name" value="Znf_PHD-finger"/>
</dbReference>
<evidence type="ECO:0000259" key="7">
    <source>
        <dbReference type="PROSITE" id="PS50089"/>
    </source>
</evidence>
<evidence type="ECO:0000256" key="2">
    <source>
        <dbReference type="ARBA" id="ARBA00022771"/>
    </source>
</evidence>
<dbReference type="InterPro" id="IPR013083">
    <property type="entry name" value="Znf_RING/FYVE/PHD"/>
</dbReference>
<feature type="domain" description="PHD-type" evidence="6">
    <location>
        <begin position="164"/>
        <end position="211"/>
    </location>
</feature>
<evidence type="ECO:0000256" key="1">
    <source>
        <dbReference type="ARBA" id="ARBA00022723"/>
    </source>
</evidence>
<evidence type="ECO:0000259" key="6">
    <source>
        <dbReference type="PROSITE" id="PS50016"/>
    </source>
</evidence>